<gene>
    <name evidence="2" type="primary">spoIIIAG</name>
    <name evidence="2" type="ORF">I6J18_20880</name>
</gene>
<evidence type="ECO:0000313" key="2">
    <source>
        <dbReference type="EMBL" id="QQT00004.1"/>
    </source>
</evidence>
<dbReference type="AlphaFoldDB" id="A0A974NLH6"/>
<sequence>MKNDKGPLAWITRLLKPKEEESKEKKPPMYLYAVVVLLLGTGIMIAGNVINTDPPPSTNDTAESVFNQNETEEDVEVFGKKGNTEFKNSRDYEVYLQNEMKDALESIAGVEDVKVVVYVEASEKNIYEKNKTTQRQVTDETDQEGGKRTVEDTSVDEQLVIIKNSDKEGPVIAETRKPQVSGVLVVAKGADNIQIKKWIIEAVTRALDVPSHRVSVLPKK</sequence>
<dbReference type="Proteomes" id="UP000595254">
    <property type="component" value="Chromosome"/>
</dbReference>
<keyword evidence="1" id="KW-0812">Transmembrane</keyword>
<evidence type="ECO:0000313" key="3">
    <source>
        <dbReference type="Proteomes" id="UP000595254"/>
    </source>
</evidence>
<dbReference type="KEGG" id="ppsr:I6J18_20880"/>
<accession>A0A974NLH6</accession>
<keyword evidence="3" id="KW-1185">Reference proteome</keyword>
<dbReference type="InterPro" id="IPR014195">
    <property type="entry name" value="Spore_III_AG"/>
</dbReference>
<proteinExistence type="predicted"/>
<dbReference type="EMBL" id="CP068053">
    <property type="protein sequence ID" value="QQT00004.1"/>
    <property type="molecule type" value="Genomic_DNA"/>
</dbReference>
<reference evidence="2 3" key="1">
    <citation type="submission" date="2021-01" db="EMBL/GenBank/DDBJ databases">
        <title>FDA dAtabase for Regulatory Grade micrObial Sequences (FDA-ARGOS): Supporting development and validation of Infectious Disease Dx tests.</title>
        <authorList>
            <person name="Nelson B."/>
            <person name="Plummer A."/>
            <person name="Tallon L."/>
            <person name="Sadzewicz L."/>
            <person name="Zhao X."/>
            <person name="Boylan J."/>
            <person name="Ott S."/>
            <person name="Bowen H."/>
            <person name="Vavikolanu K."/>
            <person name="Mehta A."/>
            <person name="Aluvathingal J."/>
            <person name="Nadendla S."/>
            <person name="Myers T."/>
            <person name="Yan Y."/>
            <person name="Sichtig H."/>
        </authorList>
    </citation>
    <scope>NUCLEOTIDE SEQUENCE [LARGE SCALE GENOMIC DNA]</scope>
    <source>
        <strain evidence="2 3">FDAARGOS_1161</strain>
    </source>
</reference>
<keyword evidence="1" id="KW-0472">Membrane</keyword>
<dbReference type="NCBIfam" id="TIGR02830">
    <property type="entry name" value="spore_III_AG"/>
    <property type="match status" value="1"/>
</dbReference>
<protein>
    <submittedName>
        <fullName evidence="2">Stage III sporulation protein AG</fullName>
    </submittedName>
</protein>
<name>A0A974NLH6_PERPY</name>
<feature type="transmembrane region" description="Helical" evidence="1">
    <location>
        <begin position="30"/>
        <end position="50"/>
    </location>
</feature>
<evidence type="ECO:0000256" key="1">
    <source>
        <dbReference type="SAM" id="Phobius"/>
    </source>
</evidence>
<keyword evidence="1" id="KW-1133">Transmembrane helix</keyword>
<organism evidence="2 3">
    <name type="scientific">Peribacillus psychrosaccharolyticus</name>
    <name type="common">Bacillus psychrosaccharolyticus</name>
    <dbReference type="NCBI Taxonomy" id="1407"/>
    <lineage>
        <taxon>Bacteria</taxon>
        <taxon>Bacillati</taxon>
        <taxon>Bacillota</taxon>
        <taxon>Bacilli</taxon>
        <taxon>Bacillales</taxon>
        <taxon>Bacillaceae</taxon>
        <taxon>Peribacillus</taxon>
    </lineage>
</organism>